<dbReference type="EMBL" id="BT053923">
    <property type="protein sequence ID" value="ACL52530.1"/>
    <property type="molecule type" value="mRNA"/>
</dbReference>
<reference evidence="2" key="2">
    <citation type="submission" date="2012-06" db="EMBL/GenBank/DDBJ databases">
        <authorList>
            <person name="Yu Y."/>
            <person name="Currie J."/>
            <person name="Lomeli R."/>
            <person name="Angelova A."/>
            <person name="Collura K."/>
            <person name="Wissotski M."/>
            <person name="Campos D."/>
            <person name="Kudrna D."/>
            <person name="Golser W."/>
            <person name="Ashely E."/>
            <person name="Descour A."/>
            <person name="Fernandes J."/>
            <person name="Soderlund C."/>
            <person name="Walbot V."/>
        </authorList>
    </citation>
    <scope>NUCLEOTIDE SEQUENCE</scope>
    <source>
        <strain evidence="2">B73</strain>
    </source>
</reference>
<protein>
    <submittedName>
        <fullName evidence="2">Uncharacterized protein</fullName>
    </submittedName>
</protein>
<dbReference type="AlphaFoldDB" id="B7ZX81"/>
<evidence type="ECO:0000313" key="2">
    <source>
        <dbReference type="EMBL" id="ACL52530.1"/>
    </source>
</evidence>
<accession>B7ZX81</accession>
<feature type="region of interest" description="Disordered" evidence="1">
    <location>
        <begin position="214"/>
        <end position="233"/>
    </location>
</feature>
<reference evidence="2" key="1">
    <citation type="journal article" date="2009" name="PLoS Genet.">
        <title>Sequencing, mapping, and analysis of 27,455 maize full-length cDNAs.</title>
        <authorList>
            <person name="Soderlund C."/>
            <person name="Descour A."/>
            <person name="Kudrna D."/>
            <person name="Bomhoff M."/>
            <person name="Boyd L."/>
            <person name="Currie J."/>
            <person name="Angelova A."/>
            <person name="Collura K."/>
            <person name="Wissotski M."/>
            <person name="Ashley E."/>
            <person name="Morrow D."/>
            <person name="Fernandes J."/>
            <person name="Walbot V."/>
            <person name="Yu Y."/>
        </authorList>
    </citation>
    <scope>NUCLEOTIDE SEQUENCE</scope>
    <source>
        <strain evidence="2">B73</strain>
    </source>
</reference>
<sequence length="384" mass="41120">MRSGEAAELGVGGILGDLGNAEVGDLGLVVLVEQDVGGLDVAVDDGRRAVVVEVHDPLGRAESDLAPPPPVQLRAPAALGLPPERLVQVAARHVLVHDKVELAARQTRVKLEDVPVPDLAEDGHLGGHHSRRVALPQPLHGHHAAAAAATALELQPVHAPRAARPDQVLLPDGADLVSIQVQRVERLQLPLPAPVAVLQVSLLELLELEAPVADKQDAGHEQQHRRDKGRHEHKLRLPGEAVLVAAVHVADAEVGPAVNAEAGVPGKRLGAAAEHQKPRRHVPGELVRGEVDGAELERLEARRDRPAELVAGKVQRVERRQQRQRGRNRPGQCVLGDVDLDEPQAAADVVRQGAAERVVLQVQRRQLRQAADLRRYGAREGVVG</sequence>
<proteinExistence type="evidence at transcript level"/>
<feature type="compositionally biased region" description="Basic and acidic residues" evidence="1">
    <location>
        <begin position="214"/>
        <end position="224"/>
    </location>
</feature>
<name>B7ZX81_MAIZE</name>
<evidence type="ECO:0000256" key="1">
    <source>
        <dbReference type="SAM" id="MobiDB-lite"/>
    </source>
</evidence>
<organism evidence="2">
    <name type="scientific">Zea mays</name>
    <name type="common">Maize</name>
    <dbReference type="NCBI Taxonomy" id="4577"/>
    <lineage>
        <taxon>Eukaryota</taxon>
        <taxon>Viridiplantae</taxon>
        <taxon>Streptophyta</taxon>
        <taxon>Embryophyta</taxon>
        <taxon>Tracheophyta</taxon>
        <taxon>Spermatophyta</taxon>
        <taxon>Magnoliopsida</taxon>
        <taxon>Liliopsida</taxon>
        <taxon>Poales</taxon>
        <taxon>Poaceae</taxon>
        <taxon>PACMAD clade</taxon>
        <taxon>Panicoideae</taxon>
        <taxon>Andropogonodae</taxon>
        <taxon>Andropogoneae</taxon>
        <taxon>Tripsacinae</taxon>
        <taxon>Zea</taxon>
    </lineage>
</organism>